<evidence type="ECO:0000256" key="1">
    <source>
        <dbReference type="SAM" id="MobiDB-lite"/>
    </source>
</evidence>
<feature type="domain" description="START" evidence="3">
    <location>
        <begin position="104"/>
        <end position="305"/>
    </location>
</feature>
<keyword evidence="2" id="KW-0812">Transmembrane</keyword>
<comment type="caution">
    <text evidence="4">The sequence shown here is derived from an EMBL/GenBank/DDBJ whole genome shotgun (WGS) entry which is preliminary data.</text>
</comment>
<dbReference type="Gene3D" id="3.30.530.20">
    <property type="match status" value="1"/>
</dbReference>
<dbReference type="InterPro" id="IPR045096">
    <property type="entry name" value="EDR2-like"/>
</dbReference>
<dbReference type="InterPro" id="IPR023393">
    <property type="entry name" value="START-like_dom_sf"/>
</dbReference>
<reference evidence="4 5" key="1">
    <citation type="submission" date="2012-05" db="EMBL/GenBank/DDBJ databases">
        <title>Recombination and specialization in a pathogen metapopulation.</title>
        <authorList>
            <person name="Gardiner A."/>
            <person name="Kemen E."/>
            <person name="Schultz-Larsen T."/>
            <person name="MacLean D."/>
            <person name="Van Oosterhout C."/>
            <person name="Jones J.D.G."/>
        </authorList>
    </citation>
    <scope>NUCLEOTIDE SEQUENCE [LARGE SCALE GENOMIC DNA]</scope>
    <source>
        <strain evidence="4 5">Ac Nc2</strain>
    </source>
</reference>
<name>A0A024GCZ7_9STRA</name>
<keyword evidence="5" id="KW-1185">Reference proteome</keyword>
<dbReference type="CDD" id="cd00177">
    <property type="entry name" value="START"/>
    <property type="match status" value="1"/>
</dbReference>
<evidence type="ECO:0000313" key="4">
    <source>
        <dbReference type="EMBL" id="CCI44735.1"/>
    </source>
</evidence>
<dbReference type="InParanoid" id="A0A024GCZ7"/>
<dbReference type="InterPro" id="IPR009769">
    <property type="entry name" value="EDR2_C"/>
</dbReference>
<dbReference type="OrthoDB" id="9970435at2759"/>
<dbReference type="PANTHER" id="PTHR12136">
    <property type="entry name" value="ENHANCED DISEASE RESISTANCE-RELATED"/>
    <property type="match status" value="1"/>
</dbReference>
<evidence type="ECO:0000259" key="3">
    <source>
        <dbReference type="PROSITE" id="PS50848"/>
    </source>
</evidence>
<dbReference type="PANTHER" id="PTHR12136:SF41">
    <property type="entry name" value="PLECKSTRIN HOMOLOGY (PH) AND LIPID-BINDING START DOMAINS-CONTAINING PROTEIN"/>
    <property type="match status" value="1"/>
</dbReference>
<evidence type="ECO:0000313" key="5">
    <source>
        <dbReference type="Proteomes" id="UP000053237"/>
    </source>
</evidence>
<dbReference type="EMBL" id="CAIX01000078">
    <property type="protein sequence ID" value="CCI44735.1"/>
    <property type="molecule type" value="Genomic_DNA"/>
</dbReference>
<feature type="region of interest" description="Disordered" evidence="1">
    <location>
        <begin position="321"/>
        <end position="345"/>
    </location>
</feature>
<keyword evidence="2" id="KW-0472">Membrane</keyword>
<dbReference type="PROSITE" id="PS50848">
    <property type="entry name" value="START"/>
    <property type="match status" value="1"/>
</dbReference>
<dbReference type="SUPFAM" id="SSF55961">
    <property type="entry name" value="Bet v1-like"/>
    <property type="match status" value="1"/>
</dbReference>
<dbReference type="SMART" id="SM00234">
    <property type="entry name" value="START"/>
    <property type="match status" value="1"/>
</dbReference>
<proteinExistence type="predicted"/>
<dbReference type="InterPro" id="IPR002913">
    <property type="entry name" value="START_lipid-bd_dom"/>
</dbReference>
<dbReference type="Pfam" id="PF07059">
    <property type="entry name" value="EDR2_C"/>
    <property type="match status" value="1"/>
</dbReference>
<protein>
    <recommendedName>
        <fullName evidence="3">START domain-containing protein</fullName>
    </recommendedName>
</protein>
<dbReference type="Proteomes" id="UP000053237">
    <property type="component" value="Unassembled WGS sequence"/>
</dbReference>
<evidence type="ECO:0000256" key="2">
    <source>
        <dbReference type="SAM" id="Phobius"/>
    </source>
</evidence>
<keyword evidence="2" id="KW-1133">Transmembrane helix</keyword>
<organism evidence="4 5">
    <name type="scientific">Albugo candida</name>
    <dbReference type="NCBI Taxonomy" id="65357"/>
    <lineage>
        <taxon>Eukaryota</taxon>
        <taxon>Sar</taxon>
        <taxon>Stramenopiles</taxon>
        <taxon>Oomycota</taxon>
        <taxon>Peronosporomycetes</taxon>
        <taxon>Albuginales</taxon>
        <taxon>Albuginaceae</taxon>
        <taxon>Albugo</taxon>
    </lineage>
</organism>
<dbReference type="Pfam" id="PF01852">
    <property type="entry name" value="START"/>
    <property type="match status" value="1"/>
</dbReference>
<feature type="region of interest" description="Disordered" evidence="1">
    <location>
        <begin position="1"/>
        <end position="21"/>
    </location>
</feature>
<feature type="transmembrane region" description="Helical" evidence="2">
    <location>
        <begin position="84"/>
        <end position="117"/>
    </location>
</feature>
<sequence>MRNSLKHSPLQKSEPKSDFNSDFETNSNLLTLLSEMEQSLPMFKAKWRVIDLFGGLQIYKQSEEDDTSESSEPLNGMLSSSSTVALIAFLAGGIGGGGIAGALILSLLAAAASFWSLSSPRLRKSIPAFKTVKVIDGTPTEVLAYMLNLTNLTTWDASVEYAQVIHSIDQHSDIIHIVYRPTWVWPFWISSRDVCLLRYWRRLEDGTFIICMQSAIHPECPPLTGIVRAQCRNAGYIIAPRRSSAHFEGEMNSLMENGTAFEAERYSLVTAVVHLDPQGIEGNLLRRCNAMLAYVRPQLLALTGLQEAIEAQKFVHPNLSETLQATDEPPIRQTRSSELSHAPKLNGDDSLTLQRHEISHRTPFPSNIPREMWEEPQVTMLVRGPDYLIDRRKIPSEPPAFHLVGLNLFESDEALEHYAAHPDSVIQQEIARHDQAGTEMPFTFLINFMVPGNPRLSLILCYQSPSMEDLAPGKSPFADLMRSFIEGSDEFRNERFKLIPCIAEGSFIVRQAVGTTPAIIGKKLRQSVYVGERSLQSQSTQSNSSTQTSPSLPLYLELDVDIASSAVANRVVGLVTGYTKKLIIDMGFVLEAQDDDELPERVFGACRLNYIDLTLATKL</sequence>
<dbReference type="GO" id="GO:0008289">
    <property type="term" value="F:lipid binding"/>
    <property type="evidence" value="ECO:0007669"/>
    <property type="project" value="InterPro"/>
</dbReference>
<dbReference type="AlphaFoldDB" id="A0A024GCZ7"/>
<gene>
    <name evidence="4" type="ORF">BN9_055590</name>
</gene>
<accession>A0A024GCZ7</accession>